<keyword evidence="1" id="KW-0378">Hydrolase</keyword>
<evidence type="ECO:0000256" key="1">
    <source>
        <dbReference type="ARBA" id="ARBA00022801"/>
    </source>
</evidence>
<evidence type="ECO:0000313" key="4">
    <source>
        <dbReference type="Proteomes" id="UP001206895"/>
    </source>
</evidence>
<name>A0ABT1HET5_9NOCA</name>
<dbReference type="EMBL" id="JAMTCJ010000002">
    <property type="protein sequence ID" value="MCP2176755.1"/>
    <property type="molecule type" value="Genomic_DNA"/>
</dbReference>
<dbReference type="Gene3D" id="3.40.50.1820">
    <property type="entry name" value="alpha/beta hydrolase"/>
    <property type="match status" value="1"/>
</dbReference>
<gene>
    <name evidence="3" type="ORF">LX13_002574</name>
</gene>
<dbReference type="PANTHER" id="PTHR43798:SF31">
    <property type="entry name" value="AB HYDROLASE SUPERFAMILY PROTEIN YCLE"/>
    <property type="match status" value="1"/>
</dbReference>
<sequence length="312" mass="31898">MPYRLRSTAGPGDVEIAYRVSAPHPAADAGRPTLLLIHGWAQSGASWGTPLLESLARDHRVVAVDLRGHGASGVPTQNSGPNAAAGANYSAVDFAGDIAAVIAAESSASTSAFDDPAVGSNGVVLAGWSYGGLVACDHIADLITRGEGVGSIRGIVLVGAITSLGRGQAGGRVGSAMRAALPDAYSADPRTAIRALGSFGSALVPADRPDLGALGQQFFGTSLATAPEARAGLFAREASYDQLLRELPMPVLIVHGTADQVVDVSAARHAESLLSDVRAHYWEGAGHAPFVENPDTFADQMTEFVAALGVRA</sequence>
<proteinExistence type="predicted"/>
<evidence type="ECO:0000259" key="2">
    <source>
        <dbReference type="Pfam" id="PF12697"/>
    </source>
</evidence>
<dbReference type="SUPFAM" id="SSF53474">
    <property type="entry name" value="alpha/beta-Hydrolases"/>
    <property type="match status" value="1"/>
</dbReference>
<comment type="caution">
    <text evidence="3">The sequence shown here is derived from an EMBL/GenBank/DDBJ whole genome shotgun (WGS) entry which is preliminary data.</text>
</comment>
<dbReference type="InterPro" id="IPR029058">
    <property type="entry name" value="AB_hydrolase_fold"/>
</dbReference>
<dbReference type="Pfam" id="PF12697">
    <property type="entry name" value="Abhydrolase_6"/>
    <property type="match status" value="1"/>
</dbReference>
<organism evidence="3 4">
    <name type="scientific">Williamsia maris</name>
    <dbReference type="NCBI Taxonomy" id="72806"/>
    <lineage>
        <taxon>Bacteria</taxon>
        <taxon>Bacillati</taxon>
        <taxon>Actinomycetota</taxon>
        <taxon>Actinomycetes</taxon>
        <taxon>Mycobacteriales</taxon>
        <taxon>Nocardiaceae</taxon>
        <taxon>Williamsia</taxon>
    </lineage>
</organism>
<dbReference type="Proteomes" id="UP001206895">
    <property type="component" value="Unassembled WGS sequence"/>
</dbReference>
<dbReference type="RefSeq" id="WP_253661704.1">
    <property type="nucleotide sequence ID" value="NZ_BAAAJQ010000001.1"/>
</dbReference>
<dbReference type="PANTHER" id="PTHR43798">
    <property type="entry name" value="MONOACYLGLYCEROL LIPASE"/>
    <property type="match status" value="1"/>
</dbReference>
<protein>
    <submittedName>
        <fullName evidence="3">Non-heme chloroperoxidase</fullName>
    </submittedName>
</protein>
<keyword evidence="4" id="KW-1185">Reference proteome</keyword>
<dbReference type="InterPro" id="IPR050266">
    <property type="entry name" value="AB_hydrolase_sf"/>
</dbReference>
<dbReference type="InterPro" id="IPR000073">
    <property type="entry name" value="AB_hydrolase_1"/>
</dbReference>
<feature type="domain" description="AB hydrolase-1" evidence="2">
    <location>
        <begin position="34"/>
        <end position="299"/>
    </location>
</feature>
<reference evidence="3 4" key="1">
    <citation type="submission" date="2022-06" db="EMBL/GenBank/DDBJ databases">
        <title>Genomic Encyclopedia of Archaeal and Bacterial Type Strains, Phase II (KMG-II): from individual species to whole genera.</title>
        <authorList>
            <person name="Goeker M."/>
        </authorList>
    </citation>
    <scope>NUCLEOTIDE SEQUENCE [LARGE SCALE GENOMIC DNA]</scope>
    <source>
        <strain evidence="3 4">DSM 44693</strain>
    </source>
</reference>
<accession>A0ABT1HET5</accession>
<evidence type="ECO:0000313" key="3">
    <source>
        <dbReference type="EMBL" id="MCP2176755.1"/>
    </source>
</evidence>